<evidence type="ECO:0000313" key="11">
    <source>
        <dbReference type="Proteomes" id="UP000887565"/>
    </source>
</evidence>
<evidence type="ECO:0000313" key="12">
    <source>
        <dbReference type="WBParaSite" id="nRc.2.0.1.t02437-RA"/>
    </source>
</evidence>
<feature type="compositionally biased region" description="Basic and acidic residues" evidence="8">
    <location>
        <begin position="74"/>
        <end position="85"/>
    </location>
</feature>
<dbReference type="AlphaFoldDB" id="A0A915HM77"/>
<dbReference type="InterPro" id="IPR036388">
    <property type="entry name" value="WH-like_DNA-bd_sf"/>
</dbReference>
<dbReference type="SMART" id="SM00382">
    <property type="entry name" value="AAA"/>
    <property type="match status" value="1"/>
</dbReference>
<dbReference type="InterPro" id="IPR041094">
    <property type="entry name" value="Brr2_helicase_PWI"/>
</dbReference>
<accession>A0A915HM77</accession>
<dbReference type="PROSITE" id="PS51192">
    <property type="entry name" value="HELICASE_ATP_BIND_1"/>
    <property type="match status" value="1"/>
</dbReference>
<keyword evidence="3" id="KW-0378">Hydrolase</keyword>
<dbReference type="GO" id="GO:0000712">
    <property type="term" value="P:resolution of meiotic recombination intermediates"/>
    <property type="evidence" value="ECO:0007669"/>
    <property type="project" value="TreeGrafter"/>
</dbReference>
<dbReference type="Gene3D" id="3.40.50.300">
    <property type="entry name" value="P-loop containing nucleotide triphosphate hydrolases"/>
    <property type="match status" value="2"/>
</dbReference>
<dbReference type="Gene3D" id="1.10.3380.10">
    <property type="entry name" value="Sec63 N-terminal domain-like domain"/>
    <property type="match status" value="1"/>
</dbReference>
<evidence type="ECO:0000256" key="5">
    <source>
        <dbReference type="ARBA" id="ARBA00022840"/>
    </source>
</evidence>
<feature type="region of interest" description="Disordered" evidence="8">
    <location>
        <begin position="59"/>
        <end position="85"/>
    </location>
</feature>
<dbReference type="InterPro" id="IPR001650">
    <property type="entry name" value="Helicase_C-like"/>
</dbReference>
<dbReference type="GO" id="GO:0003678">
    <property type="term" value="F:DNA helicase activity"/>
    <property type="evidence" value="ECO:0007669"/>
    <property type="project" value="TreeGrafter"/>
</dbReference>
<reference evidence="12" key="1">
    <citation type="submission" date="2022-11" db="UniProtKB">
        <authorList>
            <consortium name="WormBaseParasite"/>
        </authorList>
    </citation>
    <scope>IDENTIFICATION</scope>
</reference>
<dbReference type="GO" id="GO:0003676">
    <property type="term" value="F:nucleic acid binding"/>
    <property type="evidence" value="ECO:0007669"/>
    <property type="project" value="InterPro"/>
</dbReference>
<dbReference type="Pfam" id="PF00271">
    <property type="entry name" value="Helicase_C"/>
    <property type="match status" value="1"/>
</dbReference>
<keyword evidence="11" id="KW-1185">Reference proteome</keyword>
<dbReference type="GO" id="GO:0005524">
    <property type="term" value="F:ATP binding"/>
    <property type="evidence" value="ECO:0007669"/>
    <property type="project" value="UniProtKB-KW"/>
</dbReference>
<dbReference type="InterPro" id="IPR048863">
    <property type="entry name" value="BRR2_plug"/>
</dbReference>
<dbReference type="SMART" id="SM00490">
    <property type="entry name" value="HELICc"/>
    <property type="match status" value="1"/>
</dbReference>
<dbReference type="Proteomes" id="UP000887565">
    <property type="component" value="Unplaced"/>
</dbReference>
<keyword evidence="2" id="KW-0547">Nucleotide-binding</keyword>
<dbReference type="InterPro" id="IPR036390">
    <property type="entry name" value="WH_DNA-bd_sf"/>
</dbReference>
<feature type="coiled-coil region" evidence="7">
    <location>
        <begin position="363"/>
        <end position="398"/>
    </location>
</feature>
<evidence type="ECO:0000256" key="6">
    <source>
        <dbReference type="ARBA" id="ARBA00034541"/>
    </source>
</evidence>
<dbReference type="InterPro" id="IPR011545">
    <property type="entry name" value="DEAD/DEAH_box_helicase_dom"/>
</dbReference>
<evidence type="ECO:0000256" key="4">
    <source>
        <dbReference type="ARBA" id="ARBA00022806"/>
    </source>
</evidence>
<dbReference type="SUPFAM" id="SSF158702">
    <property type="entry name" value="Sec63 N-terminal domain-like"/>
    <property type="match status" value="1"/>
</dbReference>
<dbReference type="SUPFAM" id="SSF52540">
    <property type="entry name" value="P-loop containing nucleoside triphosphate hydrolases"/>
    <property type="match status" value="2"/>
</dbReference>
<dbReference type="PROSITE" id="PS51194">
    <property type="entry name" value="HELICASE_CTER"/>
    <property type="match status" value="1"/>
</dbReference>
<evidence type="ECO:0000259" key="9">
    <source>
        <dbReference type="PROSITE" id="PS51192"/>
    </source>
</evidence>
<dbReference type="FunFam" id="3.40.50.300:FF:003287">
    <property type="entry name" value="U5 small nuclear ribonucleoprotein 200 kDa helicase"/>
    <property type="match status" value="1"/>
</dbReference>
<evidence type="ECO:0000259" key="10">
    <source>
        <dbReference type="PROSITE" id="PS51194"/>
    </source>
</evidence>
<feature type="domain" description="Helicase C-terminal" evidence="10">
    <location>
        <begin position="686"/>
        <end position="919"/>
    </location>
</feature>
<dbReference type="SMART" id="SM00973">
    <property type="entry name" value="Sec63"/>
    <property type="match status" value="1"/>
</dbReference>
<dbReference type="FunFam" id="3.40.50.300:FF:000062">
    <property type="entry name" value="U5 small nuclear ribonucleoprotein helicase"/>
    <property type="match status" value="1"/>
</dbReference>
<evidence type="ECO:0000256" key="7">
    <source>
        <dbReference type="SAM" id="Coils"/>
    </source>
</evidence>
<dbReference type="OMA" id="MANETCV"/>
<dbReference type="FunFam" id="1.10.10.10:FF:000024">
    <property type="entry name" value="U5 small nuclear ribonucleoprotein helicase"/>
    <property type="match status" value="1"/>
</dbReference>
<proteinExistence type="predicted"/>
<dbReference type="Pfam" id="PF02889">
    <property type="entry name" value="Sec63"/>
    <property type="match status" value="1"/>
</dbReference>
<dbReference type="Gene3D" id="1.10.10.10">
    <property type="entry name" value="Winged helix-like DNA-binding domain superfamily/Winged helix DNA-binding domain"/>
    <property type="match status" value="1"/>
</dbReference>
<dbReference type="PANTHER" id="PTHR47961">
    <property type="entry name" value="DNA POLYMERASE THETA, PUTATIVE (AFU_ORTHOLOGUE AFUA_1G05260)-RELATED"/>
    <property type="match status" value="1"/>
</dbReference>
<feature type="region of interest" description="Disordered" evidence="8">
    <location>
        <begin position="202"/>
        <end position="235"/>
    </location>
</feature>
<dbReference type="SUPFAM" id="SSF46785">
    <property type="entry name" value="Winged helix' DNA-binding domain"/>
    <property type="match status" value="1"/>
</dbReference>
<dbReference type="Pfam" id="PF21188">
    <property type="entry name" value="BRR2_plug"/>
    <property type="match status" value="1"/>
</dbReference>
<keyword evidence="1" id="KW-0677">Repeat</keyword>
<dbReference type="GO" id="GO:0016787">
    <property type="term" value="F:hydrolase activity"/>
    <property type="evidence" value="ECO:0007669"/>
    <property type="project" value="UniProtKB-KW"/>
</dbReference>
<keyword evidence="7" id="KW-0175">Coiled coil</keyword>
<dbReference type="InterPro" id="IPR004179">
    <property type="entry name" value="Sec63-dom"/>
</dbReference>
<dbReference type="SMART" id="SM00487">
    <property type="entry name" value="DEXDc"/>
    <property type="match status" value="1"/>
</dbReference>
<name>A0A915HM77_ROMCU</name>
<feature type="compositionally biased region" description="Acidic residues" evidence="8">
    <location>
        <begin position="209"/>
        <end position="235"/>
    </location>
</feature>
<evidence type="ECO:0000256" key="3">
    <source>
        <dbReference type="ARBA" id="ARBA00022801"/>
    </source>
</evidence>
<dbReference type="GO" id="GO:0006397">
    <property type="term" value="P:mRNA processing"/>
    <property type="evidence" value="ECO:0007669"/>
    <property type="project" value="UniProtKB-ARBA"/>
</dbReference>
<dbReference type="FunFam" id="1.10.3380.10:FF:000001">
    <property type="entry name" value="U5 small nuclear ribonucleoprotein helicase"/>
    <property type="match status" value="1"/>
</dbReference>
<dbReference type="WBParaSite" id="nRc.2.0.1.t02437-RA">
    <property type="protein sequence ID" value="nRc.2.0.1.t02437-RA"/>
    <property type="gene ID" value="nRc.2.0.1.g02437"/>
</dbReference>
<dbReference type="GO" id="GO:0005634">
    <property type="term" value="C:nucleus"/>
    <property type="evidence" value="ECO:0007669"/>
    <property type="project" value="TreeGrafter"/>
</dbReference>
<dbReference type="Pfam" id="PF00270">
    <property type="entry name" value="DEAD"/>
    <property type="match status" value="1"/>
</dbReference>
<sequence length="1124" mass="128572">MADEIARSLQYEYKANSNLVLQVDYGLIDRRAKDEATGEVMPLNADRLRGISMGDKYLRSKPAVPETKKSRKSKKDDSYARELAKSKDHRSVAGALEDFVGIYKPRTQETRVTYEVVLGFIQEAIGDQPRDILCGAADEVLATLKSEKIKDKERKKEVESLLGNLPEERYAFLVNLGKKITDYSNQEEKEKKMIEEDLDETTGVNVQFDESDEEDKEDFDDEVKEDTDEDEEGEEAVMDATLKTSGFSDDVSTERKKTLHPREIDAYWLQRSIGKFCQDPILAQQKAKEVLEILKLDDRKFEDRIVQLLGYEQFEFIRTLREHKQMILYCTLLASAQNDSEKQQIEATMSADSALRNILHLLKEAEEHDIVEEEREKRAKTRQQRREYEASAENAEHMWFQQRQCLDLEDLSFQQGSHFMSNKKCHLPDGSYRKAATKGFEEVYVPALKPKQFSNDEKLVPIDELPKYVQPAFEAYRAANKPLNRIQSKLYKAALENNENLLLCAPTGAGKTNVALLCIMREVGSHINASDDTIRADEFKIIYVAPMKSLVQEMTGSFSKALSSYNLKVAELTGDSQMTKEQIAETQIIVCTPEKLDVVTRKGGERAFMQMVRLIIFDEIHLLHDERGPTLEALVARALRHQQQSKIPIRLVGLSATLPNYRDVATFLRVPDRNLYYFDNSFRPVPLEQQYIGINEKKAIKRFQIMNEVVYEKVMESAGKSQVLIFVHSRKETGKTARAIRDACLEKDTLSYFLKEGSASTEILRREAEQAKNNELKDLLPYGFGIHHAGMTKIDRTLVEDLFGDRHIQVLISTATLAWGVNLPASTVIIKGTQVYNPEKGRWVELSALDVMQMFGRAGRPQFDLKGRGIMITNHNELQYYLSLMNQQLPIESQMIGKLTDCLNAEIALGTVNNVRDAIDWLAYTYLYVRMLKSPQVYGISPEQRDSDQLLEQRRADLIHTAAVSLDKGGLIKYDRKTGNFQITELGRIASYYYCTYDSMQTYNQLLKPTLSEIELFRVFSLSSEFKLIGVREEEKLELQKLAERVPIPIKESIEEPSAKTNVLLQSYISQLKLDGFALQSDMIFISQSAGRLFRALFEIVLHRGWAQLAHKALALCKMVDRRM</sequence>
<dbReference type="Pfam" id="PF18149">
    <property type="entry name" value="Helicase_PWI"/>
    <property type="match status" value="1"/>
</dbReference>
<evidence type="ECO:0000256" key="1">
    <source>
        <dbReference type="ARBA" id="ARBA00022737"/>
    </source>
</evidence>
<evidence type="ECO:0000256" key="8">
    <source>
        <dbReference type="SAM" id="MobiDB-lite"/>
    </source>
</evidence>
<dbReference type="InterPro" id="IPR014001">
    <property type="entry name" value="Helicase_ATP-bd"/>
</dbReference>
<dbReference type="InterPro" id="IPR027417">
    <property type="entry name" value="P-loop_NTPase"/>
</dbReference>
<dbReference type="Pfam" id="PF23445">
    <property type="entry name" value="WHD_SNRNP200"/>
    <property type="match status" value="1"/>
</dbReference>
<dbReference type="PANTHER" id="PTHR47961:SF4">
    <property type="entry name" value="ACTIVATING SIGNAL COINTEGRATOR 1 COMPLEX SUBUNIT 3"/>
    <property type="match status" value="1"/>
</dbReference>
<keyword evidence="5" id="KW-0067">ATP-binding</keyword>
<dbReference type="CDD" id="cd18795">
    <property type="entry name" value="SF2_C_Ski2"/>
    <property type="match status" value="1"/>
</dbReference>
<dbReference type="InterPro" id="IPR050474">
    <property type="entry name" value="Hel308_SKI2-like"/>
</dbReference>
<evidence type="ECO:0000256" key="2">
    <source>
        <dbReference type="ARBA" id="ARBA00022741"/>
    </source>
</evidence>
<dbReference type="InterPro" id="IPR057842">
    <property type="entry name" value="WH_MER3"/>
</dbReference>
<feature type="domain" description="Helicase ATP-binding" evidence="9">
    <location>
        <begin position="492"/>
        <end position="676"/>
    </location>
</feature>
<organism evidence="11 12">
    <name type="scientific">Romanomermis culicivorax</name>
    <name type="common">Nematode worm</name>
    <dbReference type="NCBI Taxonomy" id="13658"/>
    <lineage>
        <taxon>Eukaryota</taxon>
        <taxon>Metazoa</taxon>
        <taxon>Ecdysozoa</taxon>
        <taxon>Nematoda</taxon>
        <taxon>Enoplea</taxon>
        <taxon>Dorylaimia</taxon>
        <taxon>Mermithida</taxon>
        <taxon>Mermithoidea</taxon>
        <taxon>Mermithidae</taxon>
        <taxon>Romanomermis</taxon>
    </lineage>
</organism>
<dbReference type="InterPro" id="IPR003593">
    <property type="entry name" value="AAA+_ATPase"/>
</dbReference>
<protein>
    <recommendedName>
        <fullName evidence="6">U5 small nuclear ribonucleoprotein 200 kDa helicase</fullName>
    </recommendedName>
</protein>
<keyword evidence="4" id="KW-0347">Helicase</keyword>